<keyword evidence="3" id="KW-1185">Reference proteome</keyword>
<dbReference type="PRINTS" id="PR00160">
    <property type="entry name" value="GLUTAREDOXIN"/>
</dbReference>
<dbReference type="GO" id="GO:0045454">
    <property type="term" value="P:cell redox homeostasis"/>
    <property type="evidence" value="ECO:0007669"/>
    <property type="project" value="TreeGrafter"/>
</dbReference>
<dbReference type="CDD" id="cd02976">
    <property type="entry name" value="NrdH"/>
    <property type="match status" value="1"/>
</dbReference>
<feature type="domain" description="Glutaredoxin" evidence="1">
    <location>
        <begin position="6"/>
        <end position="63"/>
    </location>
</feature>
<dbReference type="InterPro" id="IPR002109">
    <property type="entry name" value="Glutaredoxin"/>
</dbReference>
<evidence type="ECO:0000259" key="1">
    <source>
        <dbReference type="Pfam" id="PF00462"/>
    </source>
</evidence>
<dbReference type="AlphaFoldDB" id="A0A4R4VJA4"/>
<comment type="caution">
    <text evidence="2">The sequence shown here is derived from an EMBL/GenBank/DDBJ whole genome shotgun (WGS) entry which is preliminary data.</text>
</comment>
<dbReference type="Gene3D" id="3.40.30.10">
    <property type="entry name" value="Glutaredoxin"/>
    <property type="match status" value="1"/>
</dbReference>
<dbReference type="InterPro" id="IPR036249">
    <property type="entry name" value="Thioredoxin-like_sf"/>
</dbReference>
<dbReference type="Pfam" id="PF00462">
    <property type="entry name" value="Glutaredoxin"/>
    <property type="match status" value="1"/>
</dbReference>
<dbReference type="InterPro" id="IPR051548">
    <property type="entry name" value="Grx-like_ET"/>
</dbReference>
<evidence type="ECO:0000313" key="3">
    <source>
        <dbReference type="Proteomes" id="UP000295674"/>
    </source>
</evidence>
<dbReference type="SUPFAM" id="SSF52833">
    <property type="entry name" value="Thioredoxin-like"/>
    <property type="match status" value="1"/>
</dbReference>
<evidence type="ECO:0000313" key="2">
    <source>
        <dbReference type="EMBL" id="TDD02893.1"/>
    </source>
</evidence>
<dbReference type="RefSeq" id="WP_132677488.1">
    <property type="nucleotide sequence ID" value="NZ_SMKS01000044.1"/>
</dbReference>
<name>A0A4R4VJA4_9PSEU</name>
<sequence length="88" mass="9434">MSAEQVTVYSRPGCPFCMSLRAGLQRSGLEFTEVDIWQDPEAAGVVRSIADGNETVPTVVIGDWKAVNPSTREVVAAVTEHAPHLLPA</sequence>
<dbReference type="Proteomes" id="UP000295674">
    <property type="component" value="Unassembled WGS sequence"/>
</dbReference>
<dbReference type="PANTHER" id="PTHR34386">
    <property type="entry name" value="GLUTAREDOXIN"/>
    <property type="match status" value="1"/>
</dbReference>
<proteinExistence type="predicted"/>
<dbReference type="PROSITE" id="PS51354">
    <property type="entry name" value="GLUTAREDOXIN_2"/>
    <property type="match status" value="1"/>
</dbReference>
<protein>
    <submittedName>
        <fullName evidence="2">NrdH-redoxin</fullName>
    </submittedName>
</protein>
<accession>A0A4R4VJA4</accession>
<dbReference type="OrthoDB" id="8991911at2"/>
<organism evidence="2 3">
    <name type="scientific">Saccharopolyspora terrae</name>
    <dbReference type="NCBI Taxonomy" id="2530384"/>
    <lineage>
        <taxon>Bacteria</taxon>
        <taxon>Bacillati</taxon>
        <taxon>Actinomycetota</taxon>
        <taxon>Actinomycetes</taxon>
        <taxon>Pseudonocardiales</taxon>
        <taxon>Pseudonocardiaceae</taxon>
        <taxon>Saccharopolyspora</taxon>
    </lineage>
</organism>
<dbReference type="InterPro" id="IPR014025">
    <property type="entry name" value="Glutaredoxin_subgr"/>
</dbReference>
<dbReference type="PANTHER" id="PTHR34386:SF1">
    <property type="entry name" value="GLUTAREDOXIN-LIKE PROTEIN NRDH"/>
    <property type="match status" value="1"/>
</dbReference>
<reference evidence="2 3" key="1">
    <citation type="submission" date="2019-03" db="EMBL/GenBank/DDBJ databases">
        <title>Draft genome sequences of novel Actinobacteria.</title>
        <authorList>
            <person name="Sahin N."/>
            <person name="Ay H."/>
            <person name="Saygin H."/>
        </authorList>
    </citation>
    <scope>NUCLEOTIDE SEQUENCE [LARGE SCALE GENOMIC DNA]</scope>
    <source>
        <strain evidence="2 3">16K309</strain>
    </source>
</reference>
<dbReference type="EMBL" id="SMKS01000044">
    <property type="protein sequence ID" value="TDD02893.1"/>
    <property type="molecule type" value="Genomic_DNA"/>
</dbReference>
<dbReference type="GO" id="GO:0009055">
    <property type="term" value="F:electron transfer activity"/>
    <property type="evidence" value="ECO:0007669"/>
    <property type="project" value="TreeGrafter"/>
</dbReference>
<gene>
    <name evidence="2" type="ORF">E1181_21700</name>
</gene>